<dbReference type="EMBL" id="FJUX01000026">
    <property type="protein sequence ID" value="CZS96244.1"/>
    <property type="molecule type" value="Genomic_DNA"/>
</dbReference>
<sequence>MEPTHIFNAFIQNLFFPVKRELLNLDRNVNKTTWKMHLVNSSSEVLPMCGLPYQKPHYVKMPLFASGLSISSHTGNPNFSSVVEESQRLVQANIETATSSISTPDSCLPTEAPRGKTSLGNDFCLRER</sequence>
<dbReference type="AlphaFoldDB" id="A0A1E1KHK4"/>
<keyword evidence="2" id="KW-1185">Reference proteome</keyword>
<dbReference type="Proteomes" id="UP000178912">
    <property type="component" value="Unassembled WGS sequence"/>
</dbReference>
<protein>
    <submittedName>
        <fullName evidence="1">Uncharacterized protein</fullName>
    </submittedName>
</protein>
<gene>
    <name evidence="1" type="ORF">RAG0_05636</name>
</gene>
<name>A0A1E1KHK4_9HELO</name>
<accession>A0A1E1KHK4</accession>
<reference evidence="2" key="1">
    <citation type="submission" date="2016-03" db="EMBL/GenBank/DDBJ databases">
        <authorList>
            <person name="Guldener U."/>
        </authorList>
    </citation>
    <scope>NUCLEOTIDE SEQUENCE [LARGE SCALE GENOMIC DNA]</scope>
    <source>
        <strain evidence="2">04CH-RAC-A.6.1</strain>
    </source>
</reference>
<organism evidence="1 2">
    <name type="scientific">Rhynchosporium agropyri</name>
    <dbReference type="NCBI Taxonomy" id="914238"/>
    <lineage>
        <taxon>Eukaryota</taxon>
        <taxon>Fungi</taxon>
        <taxon>Dikarya</taxon>
        <taxon>Ascomycota</taxon>
        <taxon>Pezizomycotina</taxon>
        <taxon>Leotiomycetes</taxon>
        <taxon>Helotiales</taxon>
        <taxon>Ploettnerulaceae</taxon>
        <taxon>Rhynchosporium</taxon>
    </lineage>
</organism>
<evidence type="ECO:0000313" key="2">
    <source>
        <dbReference type="Proteomes" id="UP000178912"/>
    </source>
</evidence>
<evidence type="ECO:0000313" key="1">
    <source>
        <dbReference type="EMBL" id="CZS96244.1"/>
    </source>
</evidence>
<proteinExistence type="predicted"/>